<protein>
    <submittedName>
        <fullName evidence="5">Kinase-like protein</fullName>
    </submittedName>
</protein>
<dbReference type="Pfam" id="PF00069">
    <property type="entry name" value="Pkinase"/>
    <property type="match status" value="1"/>
</dbReference>
<dbReference type="STRING" id="1344416.A0A139ASI3"/>
<keyword evidence="2" id="KW-0067">ATP-binding</keyword>
<dbReference type="GO" id="GO:0005524">
    <property type="term" value="F:ATP binding"/>
    <property type="evidence" value="ECO:0007669"/>
    <property type="project" value="UniProtKB-KW"/>
</dbReference>
<evidence type="ECO:0000313" key="5">
    <source>
        <dbReference type="EMBL" id="KXS19614.1"/>
    </source>
</evidence>
<dbReference type="GO" id="GO:0005737">
    <property type="term" value="C:cytoplasm"/>
    <property type="evidence" value="ECO:0007669"/>
    <property type="project" value="TreeGrafter"/>
</dbReference>
<dbReference type="SUPFAM" id="SSF56112">
    <property type="entry name" value="Protein kinase-like (PK-like)"/>
    <property type="match status" value="1"/>
</dbReference>
<evidence type="ECO:0000313" key="6">
    <source>
        <dbReference type="Proteomes" id="UP000070544"/>
    </source>
</evidence>
<dbReference type="GO" id="GO:0035556">
    <property type="term" value="P:intracellular signal transduction"/>
    <property type="evidence" value="ECO:0007669"/>
    <property type="project" value="TreeGrafter"/>
</dbReference>
<dbReference type="InterPro" id="IPR011009">
    <property type="entry name" value="Kinase-like_dom_sf"/>
</dbReference>
<dbReference type="PROSITE" id="PS50011">
    <property type="entry name" value="PROTEIN_KINASE_DOM"/>
    <property type="match status" value="1"/>
</dbReference>
<feature type="region of interest" description="Disordered" evidence="3">
    <location>
        <begin position="1"/>
        <end position="22"/>
    </location>
</feature>
<proteinExistence type="predicted"/>
<name>A0A139ASI3_GONPJ</name>
<dbReference type="PANTHER" id="PTHR24346">
    <property type="entry name" value="MAP/MICROTUBULE AFFINITY-REGULATING KINASE"/>
    <property type="match status" value="1"/>
</dbReference>
<keyword evidence="5" id="KW-0808">Transferase</keyword>
<dbReference type="PROSITE" id="PS00108">
    <property type="entry name" value="PROTEIN_KINASE_ST"/>
    <property type="match status" value="1"/>
</dbReference>
<feature type="compositionally biased region" description="Basic and acidic residues" evidence="3">
    <location>
        <begin position="432"/>
        <end position="443"/>
    </location>
</feature>
<keyword evidence="6" id="KW-1185">Reference proteome</keyword>
<dbReference type="Gene3D" id="1.10.510.10">
    <property type="entry name" value="Transferase(Phosphotransferase) domain 1"/>
    <property type="match status" value="1"/>
</dbReference>
<dbReference type="AlphaFoldDB" id="A0A139ASI3"/>
<dbReference type="Proteomes" id="UP000070544">
    <property type="component" value="Unassembled WGS sequence"/>
</dbReference>
<dbReference type="EMBL" id="KQ965738">
    <property type="protein sequence ID" value="KXS19614.1"/>
    <property type="molecule type" value="Genomic_DNA"/>
</dbReference>
<organism evidence="5 6">
    <name type="scientific">Gonapodya prolifera (strain JEL478)</name>
    <name type="common">Monoblepharis prolifera</name>
    <dbReference type="NCBI Taxonomy" id="1344416"/>
    <lineage>
        <taxon>Eukaryota</taxon>
        <taxon>Fungi</taxon>
        <taxon>Fungi incertae sedis</taxon>
        <taxon>Chytridiomycota</taxon>
        <taxon>Chytridiomycota incertae sedis</taxon>
        <taxon>Monoblepharidomycetes</taxon>
        <taxon>Monoblepharidales</taxon>
        <taxon>Gonapodyaceae</taxon>
        <taxon>Gonapodya</taxon>
    </lineage>
</organism>
<evidence type="ECO:0000256" key="2">
    <source>
        <dbReference type="ARBA" id="ARBA00022840"/>
    </source>
</evidence>
<keyword evidence="5" id="KW-0418">Kinase</keyword>
<sequence length="482" mass="52665">MTKTKEHHTHTHAHSTHKQLPLGVESEVVDGRRFRWNVATHVLAHGSFASVHTAVNLHTGEEAIVKASNLVASSEEKNRNLVLYTFRELGSLAAILPGHHPNVVHLIDVAKIGETVFIFEEKVRGVELFTYLKEQGGALPYQQVRHITAQLVAALIHLHKHHVMHRDIKLDNIMIDPETLHVKIIDFNLACFFREGFPLSEPVGCINYASPQVIGASMGRSYLPERGWSDLWALGVTVYGMLCGFFPFRSEEPSRLSKEFSSLLKRRLEWFGQPVDPVARAFVERILTPASRGLITAESLARHPFIAGHEALTCHATPAAHTAADDAFDAVLTQLVDKNDGLVSPDLGTQQEAVKKFLGDVAVAGAARMRQEMGEGAPMQGQGQMQVEERVRMSADDLGVPARATSSHPDAAIGGDGDGEEAKTAAALPRARSTDSDRTLVPPVEKKRAVSKIRSFFSQRANKSGVTVAANRPKTVAVSVGM</sequence>
<reference evidence="5 6" key="1">
    <citation type="journal article" date="2015" name="Genome Biol. Evol.">
        <title>Phylogenomic analyses indicate that early fungi evolved digesting cell walls of algal ancestors of land plants.</title>
        <authorList>
            <person name="Chang Y."/>
            <person name="Wang S."/>
            <person name="Sekimoto S."/>
            <person name="Aerts A.L."/>
            <person name="Choi C."/>
            <person name="Clum A."/>
            <person name="LaButti K.M."/>
            <person name="Lindquist E.A."/>
            <person name="Yee Ngan C."/>
            <person name="Ohm R.A."/>
            <person name="Salamov A.A."/>
            <person name="Grigoriev I.V."/>
            <person name="Spatafora J.W."/>
            <person name="Berbee M.L."/>
        </authorList>
    </citation>
    <scope>NUCLEOTIDE SEQUENCE [LARGE SCALE GENOMIC DNA]</scope>
    <source>
        <strain evidence="5 6">JEL478</strain>
    </source>
</reference>
<feature type="compositionally biased region" description="Basic residues" evidence="3">
    <location>
        <begin position="1"/>
        <end position="17"/>
    </location>
</feature>
<dbReference type="PANTHER" id="PTHR24346:SF75">
    <property type="entry name" value="AURORA KINASE"/>
    <property type="match status" value="1"/>
</dbReference>
<keyword evidence="1" id="KW-0547">Nucleotide-binding</keyword>
<feature type="domain" description="Protein kinase" evidence="4">
    <location>
        <begin position="37"/>
        <end position="306"/>
    </location>
</feature>
<dbReference type="GO" id="GO:0004674">
    <property type="term" value="F:protein serine/threonine kinase activity"/>
    <property type="evidence" value="ECO:0007669"/>
    <property type="project" value="TreeGrafter"/>
</dbReference>
<dbReference type="InterPro" id="IPR000719">
    <property type="entry name" value="Prot_kinase_dom"/>
</dbReference>
<evidence type="ECO:0000259" key="4">
    <source>
        <dbReference type="PROSITE" id="PS50011"/>
    </source>
</evidence>
<dbReference type="OrthoDB" id="4062651at2759"/>
<evidence type="ECO:0000256" key="1">
    <source>
        <dbReference type="ARBA" id="ARBA00022741"/>
    </source>
</evidence>
<gene>
    <name evidence="5" type="ORF">M427DRAFT_67212</name>
</gene>
<accession>A0A139ASI3</accession>
<feature type="region of interest" description="Disordered" evidence="3">
    <location>
        <begin position="401"/>
        <end position="443"/>
    </location>
</feature>
<dbReference type="SMART" id="SM00220">
    <property type="entry name" value="S_TKc"/>
    <property type="match status" value="1"/>
</dbReference>
<dbReference type="InterPro" id="IPR008271">
    <property type="entry name" value="Ser/Thr_kinase_AS"/>
</dbReference>
<evidence type="ECO:0000256" key="3">
    <source>
        <dbReference type="SAM" id="MobiDB-lite"/>
    </source>
</evidence>